<sequence>MTFAEHLTTFNGLPVHTYPGLDAEELPAADSVAWRLDTFAADLVAFDKLWESFTERVPSASVRALVIGPWWGEDGYDDLLPVLEKIVAAADRFPALRALFLADATSEECEISWLQLTDVTPALEAFPLLEEFGVRGGDSSGLGEEPLSLRPVRHEALRVLRFESGGLPGQVVRAVGACELPALERLDMWLGVRQYGGDAAVADLAPILGGGRFPALRHLGLEDSEIQDEIAAAVASAPVVAQLESLSLAMGTLTDTGAEALLGGQPLGHLKRLDLHHHFLSEAMADRVRAALAAAGTEVDLSDRQVPQVWRDTEWRYVAVSE</sequence>
<comment type="caution">
    <text evidence="1">The sequence shown here is derived from an EMBL/GenBank/DDBJ whole genome shotgun (WGS) entry which is preliminary data.</text>
</comment>
<gene>
    <name evidence="1" type="ORF">ACFQZ6_03515</name>
</gene>
<dbReference type="Gene3D" id="3.80.10.10">
    <property type="entry name" value="Ribonuclease Inhibitor"/>
    <property type="match status" value="1"/>
</dbReference>
<dbReference type="InterPro" id="IPR047722">
    <property type="entry name" value="STM4015-like"/>
</dbReference>
<protein>
    <submittedName>
        <fullName evidence="1">STM4015 family protein</fullName>
    </submittedName>
</protein>
<reference evidence="2" key="1">
    <citation type="journal article" date="2019" name="Int. J. Syst. Evol. Microbiol.">
        <title>The Global Catalogue of Microorganisms (GCM) 10K type strain sequencing project: providing services to taxonomists for standard genome sequencing and annotation.</title>
        <authorList>
            <consortium name="The Broad Institute Genomics Platform"/>
            <consortium name="The Broad Institute Genome Sequencing Center for Infectious Disease"/>
            <person name="Wu L."/>
            <person name="Ma J."/>
        </authorList>
    </citation>
    <scope>NUCLEOTIDE SEQUENCE [LARGE SCALE GENOMIC DNA]</scope>
    <source>
        <strain evidence="2">CGMCC 4.7400</strain>
    </source>
</reference>
<dbReference type="InterPro" id="IPR032675">
    <property type="entry name" value="LRR_dom_sf"/>
</dbReference>
<dbReference type="NCBIfam" id="NF038076">
    <property type="entry name" value="fam_STM4015"/>
    <property type="match status" value="1"/>
</dbReference>
<evidence type="ECO:0000313" key="1">
    <source>
        <dbReference type="EMBL" id="MFD0313317.1"/>
    </source>
</evidence>
<keyword evidence="2" id="KW-1185">Reference proteome</keyword>
<dbReference type="Proteomes" id="UP001597023">
    <property type="component" value="Unassembled WGS sequence"/>
</dbReference>
<evidence type="ECO:0000313" key="2">
    <source>
        <dbReference type="Proteomes" id="UP001597023"/>
    </source>
</evidence>
<dbReference type="RefSeq" id="WP_381604871.1">
    <property type="nucleotide sequence ID" value="NZ_JBHTEB010000001.1"/>
</dbReference>
<name>A0ABW2W3T0_9ACTN</name>
<dbReference type="EMBL" id="JBHTEB010000001">
    <property type="protein sequence ID" value="MFD0313317.1"/>
    <property type="molecule type" value="Genomic_DNA"/>
</dbReference>
<accession>A0ABW2W3T0</accession>
<dbReference type="SUPFAM" id="SSF52047">
    <property type="entry name" value="RNI-like"/>
    <property type="match status" value="1"/>
</dbReference>
<organism evidence="1 2">
    <name type="scientific">Streptomyces flavalbus</name>
    <dbReference type="NCBI Taxonomy" id="2665155"/>
    <lineage>
        <taxon>Bacteria</taxon>
        <taxon>Bacillati</taxon>
        <taxon>Actinomycetota</taxon>
        <taxon>Actinomycetes</taxon>
        <taxon>Kitasatosporales</taxon>
        <taxon>Streptomycetaceae</taxon>
        <taxon>Streptomyces</taxon>
    </lineage>
</organism>
<proteinExistence type="predicted"/>